<feature type="region of interest" description="Disordered" evidence="1">
    <location>
        <begin position="129"/>
        <end position="150"/>
    </location>
</feature>
<dbReference type="PROSITE" id="PS51257">
    <property type="entry name" value="PROKAR_LIPOPROTEIN"/>
    <property type="match status" value="1"/>
</dbReference>
<dbReference type="EMBL" id="CP004357">
    <property type="protein sequence ID" value="AGJ90890.1"/>
    <property type="molecule type" value="Genomic_DNA"/>
</dbReference>
<evidence type="ECO:0000256" key="1">
    <source>
        <dbReference type="SAM" id="MobiDB-lite"/>
    </source>
</evidence>
<sequence length="688" mass="78178">MKKLLTFLGITSISSGGMLTVASCSSIQRFSDPTIPDELASKIIAGLKENDNFNFNNGDIFYGSNFKEIIIDRLNQLISEKKYNEISKDLSSTLNTIESKSKDKAEQVLTNLATLKLFNEYTAKRSDKGNTDQVDLTYRKGPGLNPYELEPQNKNKEKKYAIYYKKKEGSNSSNDWLRWQTTGEFTPEKANDSEIEPFQIPELSVLTDSKENFRIGILEKPDDINYIKNTSKVKDDGKGESDQSVQWYKISSKDFITTGKDIIKYRFAYYFKTEIKSKLFANLLGNSYLDSNLYFSRNDNSSASDKKIVLSGTNRLINNVQSNFTQQDSTISNIKMVWSFSNSETNNTLKKISGSINSDGSLIRKKTLKNLYSEIISSGVTNNSKQGNDPFLSMDGFNGFVQNDKDSVKSLSGDLKVSESAKKDIAKVSTPSILTNGGSGYESTIKGDKDFIFVLPIYLNDIFSTNDIQFNRNDVKSNYTLNVLTDTWTDISQKYKLDEKYFNESIKILNVDKSGSSSVEIAKKNNKWYVKLKNGSESDQKINITYSDSSKIDVDLKKIEQREYKTLDITQRLSNNKKNIDIFGSNLKDSFISYDYNLKDYQNLKEKQNDAYEWNQSPKSSTDILDLSTENKQALLDQLKSITSSIEDVQNAAKTELYSQYLNADQIKYKELFDEISKFVRDDIPSLD</sequence>
<dbReference type="PATRIC" id="fig|1292033.3.peg.468"/>
<gene>
    <name evidence="2" type="ORF">MPUT9231_4800</name>
</gene>
<name>M9WHF0_9MOLU</name>
<evidence type="ECO:0008006" key="4">
    <source>
        <dbReference type="Google" id="ProtNLM"/>
    </source>
</evidence>
<dbReference type="RefSeq" id="WP_015587472.1">
    <property type="nucleotide sequence ID" value="NC_021083.1"/>
</dbReference>
<dbReference type="Proteomes" id="UP000012984">
    <property type="component" value="Chromosome"/>
</dbReference>
<proteinExistence type="predicted"/>
<reference evidence="2 3" key="1">
    <citation type="journal article" date="2013" name="Genome Announc.">
        <title>Complete Genome Sequence of Mycoplasma putrefaciens Strain 9231, One of the Agents of Contagious Agalactia in Goats.</title>
        <authorList>
            <person name="Dupuy V."/>
            <person name="Sirand-Pugnet P."/>
            <person name="Baranowski E."/>
            <person name="Barre A."/>
            <person name="Breton M."/>
            <person name="Couture C."/>
            <person name="Dordet-Frisoni E."/>
            <person name="Gaurivaud P."/>
            <person name="Jacob D."/>
            <person name="Lemaitre C."/>
            <person name="Manso-Silvan L."/>
            <person name="Nikolski M."/>
            <person name="Nouvel L.X."/>
            <person name="Poumarat F."/>
            <person name="Tardy F."/>
            <person name="Thebault P."/>
            <person name="Theil S."/>
            <person name="Citti C."/>
            <person name="Blanchard A."/>
            <person name="Thiaucourt F."/>
        </authorList>
    </citation>
    <scope>NUCLEOTIDE SEQUENCE [LARGE SCALE GENOMIC DNA]</scope>
    <source>
        <strain evidence="2">Mput9231</strain>
    </source>
</reference>
<dbReference type="AlphaFoldDB" id="M9WHF0"/>
<evidence type="ECO:0000313" key="3">
    <source>
        <dbReference type="Proteomes" id="UP000012984"/>
    </source>
</evidence>
<organism evidence="2 3">
    <name type="scientific">Mycoplasma putrefaciens Mput9231</name>
    <dbReference type="NCBI Taxonomy" id="1292033"/>
    <lineage>
        <taxon>Bacteria</taxon>
        <taxon>Bacillati</taxon>
        <taxon>Mycoplasmatota</taxon>
        <taxon>Mollicutes</taxon>
        <taxon>Mycoplasmataceae</taxon>
        <taxon>Mycoplasma</taxon>
    </lineage>
</organism>
<accession>M9WHF0</accession>
<dbReference type="HOGENOM" id="CLU_404815_0_0_14"/>
<evidence type="ECO:0000313" key="2">
    <source>
        <dbReference type="EMBL" id="AGJ90890.1"/>
    </source>
</evidence>
<dbReference type="KEGG" id="mput:MPUT9231_4800"/>
<dbReference type="OrthoDB" id="395787at2"/>
<dbReference type="eggNOG" id="ENOG5033V8D">
    <property type="taxonomic scope" value="Bacteria"/>
</dbReference>
<keyword evidence="3" id="KW-1185">Reference proteome</keyword>
<protein>
    <recommendedName>
        <fullName evidence="4">Lipoprotein</fullName>
    </recommendedName>
</protein>